<reference evidence="2 3" key="2">
    <citation type="submission" date="2018-11" db="EMBL/GenBank/DDBJ databases">
        <authorList>
            <consortium name="Pathogen Informatics"/>
        </authorList>
    </citation>
    <scope>NUCLEOTIDE SEQUENCE [LARGE SCALE GENOMIC DNA]</scope>
</reference>
<accession>A0A0R3T9L8</accession>
<keyword evidence="1" id="KW-0812">Transmembrane</keyword>
<reference evidence="4" key="1">
    <citation type="submission" date="2017-02" db="UniProtKB">
        <authorList>
            <consortium name="WormBaseParasite"/>
        </authorList>
    </citation>
    <scope>IDENTIFICATION</scope>
</reference>
<dbReference type="Proteomes" id="UP000278807">
    <property type="component" value="Unassembled WGS sequence"/>
</dbReference>
<feature type="transmembrane region" description="Helical" evidence="1">
    <location>
        <begin position="171"/>
        <end position="194"/>
    </location>
</feature>
<dbReference type="STRING" id="102285.A0A0R3T9L8"/>
<keyword evidence="1" id="KW-0472">Membrane</keyword>
<keyword evidence="3" id="KW-1185">Reference proteome</keyword>
<protein>
    <submittedName>
        <fullName evidence="4">Ephrin_rec_like domain-containing protein</fullName>
    </submittedName>
</protein>
<name>A0A0R3T9L8_RODNA</name>
<dbReference type="WBParaSite" id="HNAJ_0000375701-mRNA-1">
    <property type="protein sequence ID" value="HNAJ_0000375701-mRNA-1"/>
    <property type="gene ID" value="HNAJ_0000375701"/>
</dbReference>
<dbReference type="GO" id="GO:0016020">
    <property type="term" value="C:membrane"/>
    <property type="evidence" value="ECO:0007669"/>
    <property type="project" value="TreeGrafter"/>
</dbReference>
<evidence type="ECO:0000313" key="4">
    <source>
        <dbReference type="WBParaSite" id="HNAJ_0000375701-mRNA-1"/>
    </source>
</evidence>
<proteinExistence type="predicted"/>
<evidence type="ECO:0000313" key="3">
    <source>
        <dbReference type="Proteomes" id="UP000278807"/>
    </source>
</evidence>
<keyword evidence="1" id="KW-1133">Transmembrane helix</keyword>
<dbReference type="AlphaFoldDB" id="A0A0R3T9L8"/>
<dbReference type="PANTHER" id="PTHR22727">
    <property type="entry name" value="PROTEIN CBG13728"/>
    <property type="match status" value="1"/>
</dbReference>
<evidence type="ECO:0000313" key="2">
    <source>
        <dbReference type="EMBL" id="VDN99614.1"/>
    </source>
</evidence>
<evidence type="ECO:0000256" key="1">
    <source>
        <dbReference type="SAM" id="Phobius"/>
    </source>
</evidence>
<gene>
    <name evidence="2" type="ORF">HNAJ_LOCUS3755</name>
</gene>
<dbReference type="EMBL" id="UZAE01002312">
    <property type="protein sequence ID" value="VDN99614.1"/>
    <property type="molecule type" value="Genomic_DNA"/>
</dbReference>
<sequence length="204" mass="22862">MLCESTLNQKLETKPIEPTICKDDEVSQQRSKTVSCKACPPGTKPINSTHCESCKKGELSAPEGKACQVCPEDEAPIFGIKYTNWTRFPPRMITYCFDDEVGCQPWQLNGSSIYVGPGLQNYFLSFLDLDLGDGFLSSKPLLPFYLSRFLAPLPGTKLVFEFEVVCEGECLFSFVMVSLNFLSELILLLMVSLTKINGYFIQHK</sequence>
<organism evidence="4">
    <name type="scientific">Rodentolepis nana</name>
    <name type="common">Dwarf tapeworm</name>
    <name type="synonym">Hymenolepis nana</name>
    <dbReference type="NCBI Taxonomy" id="102285"/>
    <lineage>
        <taxon>Eukaryota</taxon>
        <taxon>Metazoa</taxon>
        <taxon>Spiralia</taxon>
        <taxon>Lophotrochozoa</taxon>
        <taxon>Platyhelminthes</taxon>
        <taxon>Cestoda</taxon>
        <taxon>Eucestoda</taxon>
        <taxon>Cyclophyllidea</taxon>
        <taxon>Hymenolepididae</taxon>
        <taxon>Rodentolepis</taxon>
    </lineage>
</organism>
<dbReference type="InterPro" id="IPR039181">
    <property type="entry name" value="Elapor1/2"/>
</dbReference>
<dbReference type="PANTHER" id="PTHR22727:SF15">
    <property type="entry name" value="MRH DOMAIN-CONTAINING PROTEIN"/>
    <property type="match status" value="1"/>
</dbReference>